<dbReference type="GO" id="GO:0005634">
    <property type="term" value="C:nucleus"/>
    <property type="evidence" value="ECO:0007669"/>
    <property type="project" value="TreeGrafter"/>
</dbReference>
<reference evidence="2" key="1">
    <citation type="submission" date="2023-06" db="EMBL/GenBank/DDBJ databases">
        <title>Reference genome for the Northern bat (Eptesicus nilssonii), a most northern bat species.</title>
        <authorList>
            <person name="Laine V.N."/>
            <person name="Pulliainen A.T."/>
            <person name="Lilley T.M."/>
        </authorList>
    </citation>
    <scope>NUCLEOTIDE SEQUENCE</scope>
    <source>
        <strain evidence="2">BLF_Eptnil</strain>
        <tissue evidence="2">Kidney</tissue>
    </source>
</reference>
<dbReference type="Pfam" id="PF10197">
    <property type="entry name" value="Cir_N"/>
    <property type="match status" value="1"/>
</dbReference>
<dbReference type="GO" id="GO:0003714">
    <property type="term" value="F:transcription corepressor activity"/>
    <property type="evidence" value="ECO:0007669"/>
    <property type="project" value="InterPro"/>
</dbReference>
<protein>
    <recommendedName>
        <fullName evidence="1">CBF1-interacting co-repressor CIR N-terminal domain-containing protein</fullName>
    </recommendedName>
</protein>
<evidence type="ECO:0000259" key="1">
    <source>
        <dbReference type="Pfam" id="PF10197"/>
    </source>
</evidence>
<comment type="caution">
    <text evidence="2">The sequence shown here is derived from an EMBL/GenBank/DDBJ whole genome shotgun (WGS) entry which is preliminary data.</text>
</comment>
<gene>
    <name evidence="2" type="ORF">QTO34_002914</name>
</gene>
<dbReference type="EMBL" id="JAULJE010000012">
    <property type="protein sequence ID" value="KAK1336878.1"/>
    <property type="molecule type" value="Genomic_DNA"/>
</dbReference>
<dbReference type="InterPro" id="IPR040014">
    <property type="entry name" value="CIR1"/>
</dbReference>
<proteinExistence type="predicted"/>
<dbReference type="AlphaFoldDB" id="A0AA40HT76"/>
<organism evidence="2 3">
    <name type="scientific">Cnephaeus nilssonii</name>
    <name type="common">Northern bat</name>
    <name type="synonym">Eptesicus nilssonii</name>
    <dbReference type="NCBI Taxonomy" id="3371016"/>
    <lineage>
        <taxon>Eukaryota</taxon>
        <taxon>Metazoa</taxon>
        <taxon>Chordata</taxon>
        <taxon>Craniata</taxon>
        <taxon>Vertebrata</taxon>
        <taxon>Euteleostomi</taxon>
        <taxon>Mammalia</taxon>
        <taxon>Eutheria</taxon>
        <taxon>Laurasiatheria</taxon>
        <taxon>Chiroptera</taxon>
        <taxon>Yangochiroptera</taxon>
        <taxon>Vespertilionidae</taxon>
        <taxon>Cnephaeus</taxon>
    </lineage>
</organism>
<sequence>MGKSFANFMCKKDFHPASKSNIKKVRVGRRVGSRKALRGNQGWQLLLAPADGTEQSGPVRGASSRCERQLWHWQQVWMAEQKISYDKKKQEELMQQYLKEQESMIIDFLMNVFRKKKQKERLNTNLNGRKERHEKSKN</sequence>
<dbReference type="Proteomes" id="UP001177744">
    <property type="component" value="Unassembled WGS sequence"/>
</dbReference>
<evidence type="ECO:0000313" key="3">
    <source>
        <dbReference type="Proteomes" id="UP001177744"/>
    </source>
</evidence>
<dbReference type="PANTHER" id="PTHR13151:SF2">
    <property type="entry name" value="COREPRESSOR INTERACTING WITH RBPJ 1"/>
    <property type="match status" value="1"/>
</dbReference>
<dbReference type="InterPro" id="IPR019339">
    <property type="entry name" value="CIR_N_dom"/>
</dbReference>
<name>A0AA40HT76_CNENI</name>
<evidence type="ECO:0000313" key="2">
    <source>
        <dbReference type="EMBL" id="KAK1336878.1"/>
    </source>
</evidence>
<dbReference type="PANTHER" id="PTHR13151">
    <property type="entry name" value="CBF1 INTERACTING COREPRESSOR CIR"/>
    <property type="match status" value="1"/>
</dbReference>
<accession>A0AA40HT76</accession>
<feature type="domain" description="CBF1-interacting co-repressor CIR N-terminal" evidence="1">
    <location>
        <begin position="75"/>
        <end position="100"/>
    </location>
</feature>
<keyword evidence="3" id="KW-1185">Reference proteome</keyword>